<dbReference type="PANTHER" id="PTHR30483:SF6">
    <property type="entry name" value="PERIPLASMIC BINDING PROTEIN OF ABC TRANSPORTER FOR NATURAL AMINO ACIDS"/>
    <property type="match status" value="1"/>
</dbReference>
<comment type="similarity">
    <text evidence="1">Belongs to the leucine-binding protein family.</text>
</comment>
<dbReference type="InterPro" id="IPR051010">
    <property type="entry name" value="BCAA_transport"/>
</dbReference>
<dbReference type="Pfam" id="PF13458">
    <property type="entry name" value="Peripla_BP_6"/>
    <property type="match status" value="1"/>
</dbReference>
<evidence type="ECO:0000256" key="1">
    <source>
        <dbReference type="ARBA" id="ARBA00010062"/>
    </source>
</evidence>
<keyword evidence="3" id="KW-0813">Transport</keyword>
<keyword evidence="7" id="KW-1185">Reference proteome</keyword>
<gene>
    <name evidence="6" type="ORF">EOD42_23670</name>
</gene>
<dbReference type="CDD" id="cd06359">
    <property type="entry name" value="PBP1_Nba-like"/>
    <property type="match status" value="1"/>
</dbReference>
<evidence type="ECO:0000256" key="2">
    <source>
        <dbReference type="ARBA" id="ARBA00022729"/>
    </source>
</evidence>
<comment type="caution">
    <text evidence="6">The sequence shown here is derived from an EMBL/GenBank/DDBJ whole genome shotgun (WGS) entry which is preliminary data.</text>
</comment>
<dbReference type="OrthoDB" id="435355at2"/>
<organism evidence="6 7">
    <name type="scientific">Rhodovarius crocodyli</name>
    <dbReference type="NCBI Taxonomy" id="1979269"/>
    <lineage>
        <taxon>Bacteria</taxon>
        <taxon>Pseudomonadati</taxon>
        <taxon>Pseudomonadota</taxon>
        <taxon>Alphaproteobacteria</taxon>
        <taxon>Acetobacterales</taxon>
        <taxon>Roseomonadaceae</taxon>
        <taxon>Rhodovarius</taxon>
    </lineage>
</organism>
<evidence type="ECO:0000256" key="4">
    <source>
        <dbReference type="SAM" id="SignalP"/>
    </source>
</evidence>
<dbReference type="InterPro" id="IPR028082">
    <property type="entry name" value="Peripla_BP_I"/>
</dbReference>
<dbReference type="InterPro" id="IPR028081">
    <property type="entry name" value="Leu-bd"/>
</dbReference>
<protein>
    <submittedName>
        <fullName evidence="6">ABC transporter substrate-binding protein</fullName>
    </submittedName>
</protein>
<keyword evidence="3" id="KW-0029">Amino-acid transport</keyword>
<reference evidence="6 7" key="1">
    <citation type="submission" date="2019-01" db="EMBL/GenBank/DDBJ databases">
        <authorList>
            <person name="Chen W.-M."/>
        </authorList>
    </citation>
    <scope>NUCLEOTIDE SEQUENCE [LARGE SCALE GENOMIC DNA]</scope>
    <source>
        <strain evidence="6 7">CCP-6</strain>
    </source>
</reference>
<dbReference type="Proteomes" id="UP000282957">
    <property type="component" value="Unassembled WGS sequence"/>
</dbReference>
<evidence type="ECO:0000256" key="3">
    <source>
        <dbReference type="ARBA" id="ARBA00022970"/>
    </source>
</evidence>
<dbReference type="RefSeq" id="WP_127790074.1">
    <property type="nucleotide sequence ID" value="NZ_SACL01000013.1"/>
</dbReference>
<evidence type="ECO:0000313" key="7">
    <source>
        <dbReference type="Proteomes" id="UP000282957"/>
    </source>
</evidence>
<dbReference type="SUPFAM" id="SSF53822">
    <property type="entry name" value="Periplasmic binding protein-like I"/>
    <property type="match status" value="1"/>
</dbReference>
<feature type="domain" description="Leucine-binding protein" evidence="5">
    <location>
        <begin position="30"/>
        <end position="364"/>
    </location>
</feature>
<keyword evidence="2 4" id="KW-0732">Signal</keyword>
<evidence type="ECO:0000259" key="5">
    <source>
        <dbReference type="Pfam" id="PF13458"/>
    </source>
</evidence>
<dbReference type="GO" id="GO:0006865">
    <property type="term" value="P:amino acid transport"/>
    <property type="evidence" value="ECO:0007669"/>
    <property type="project" value="UniProtKB-KW"/>
</dbReference>
<dbReference type="PANTHER" id="PTHR30483">
    <property type="entry name" value="LEUCINE-SPECIFIC-BINDING PROTEIN"/>
    <property type="match status" value="1"/>
</dbReference>
<sequence length="392" mass="42141">MKRRGFLAASAGLSTLAAPLAAPAFAQGAPIKIGMITTLSGPGGYLGQDIRDAFQLAVEQEQGKLGGTNVQVLVEDDGLRPGQGKSIAERFLRNERIKLMTGVVFSNVLGTVAPDVLDADGIYVSPNAAPSGFAGRECHRNYYTMAWQNDTLHETAGVLANTLGYKRMFILAPNYQAGRDALTGFKRKFGGEVVQEVYTRLDQTDYAAELAQIRAARPDAVFQFHPGGLGIGFLRQYAQAGLLSSVPQCVPAPSMDSTTLAAVGEAAEGLNLTSHWNTDFQNPASQAFVAAFRAKYNRTPTYYAQQGYDTALAIGAALRQTRGSIDPAAFRTAMLKADFQSTRGKFAFGPNQHPVQDWYALKVEKVNGALALVTKSKILENEGDSYAAQCRL</sequence>
<proteinExistence type="inferred from homology"/>
<feature type="chain" id="PRO_5019574156" evidence="4">
    <location>
        <begin position="27"/>
        <end position="392"/>
    </location>
</feature>
<accession>A0A437LYY5</accession>
<name>A0A437LYY5_9PROT</name>
<feature type="signal peptide" evidence="4">
    <location>
        <begin position="1"/>
        <end position="26"/>
    </location>
</feature>
<dbReference type="EMBL" id="SACL01000013">
    <property type="protein sequence ID" value="RVT90631.1"/>
    <property type="molecule type" value="Genomic_DNA"/>
</dbReference>
<evidence type="ECO:0000313" key="6">
    <source>
        <dbReference type="EMBL" id="RVT90631.1"/>
    </source>
</evidence>
<dbReference type="Gene3D" id="3.40.50.2300">
    <property type="match status" value="2"/>
</dbReference>
<dbReference type="AlphaFoldDB" id="A0A437LYY5"/>